<dbReference type="EMBL" id="MZ508292">
    <property type="protein sequence ID" value="UBN09120.1"/>
    <property type="molecule type" value="Genomic_RNA"/>
</dbReference>
<accession>A0A8K1HPE5</accession>
<keyword evidence="1" id="KW-0946">Virion</keyword>
<evidence type="ECO:0000313" key="2">
    <source>
        <dbReference type="Proteomes" id="UP001266439"/>
    </source>
</evidence>
<proteinExistence type="predicted"/>
<reference evidence="1 2" key="1">
    <citation type="submission" date="2021-07" db="EMBL/GenBank/DDBJ databases">
        <title>Viral infections in Callinectes danae (Crustacea, Portunidae): phylogenetic and genetic characterization of CsRV2 and the discovery of a new bunyavirus.</title>
        <authorList>
            <person name="Tavares C.P.S."/>
            <person name="Cibulski S.P."/>
            <person name="Castilho-Westphal G.G."/>
            <person name="Zhao M."/>
            <person name="Silva U.A.T."/>
            <person name="Schott E.J."/>
            <person name="Ostrensky A."/>
        </authorList>
    </citation>
    <scope>NUCLEOTIDE SEQUENCE [LARGE SCALE GENOMIC DNA]</scope>
    <source>
        <strain evidence="1">BR37</strain>
    </source>
</reference>
<evidence type="ECO:0000313" key="1">
    <source>
        <dbReference type="EMBL" id="UBN09120.1"/>
    </source>
</evidence>
<organism evidence="1 2">
    <name type="scientific">Callinectes danae portunibunyavirus 1</name>
    <dbReference type="NCBI Taxonomy" id="2878267"/>
    <lineage>
        <taxon>Viruses</taxon>
        <taxon>Riboviria</taxon>
        <taxon>Orthornavirae</taxon>
        <taxon>Negarnaviricota</taxon>
        <taxon>Polyploviricotina</taxon>
        <taxon>Bunyaviricetes</taxon>
        <taxon>Elliovirales</taxon>
        <taxon>Cruliviridae</taxon>
        <taxon>Lincruvirus</taxon>
        <taxon>Lincruvirus braziliense</taxon>
    </lineage>
</organism>
<name>A0A8K1HPE5_9VIRU</name>
<sequence>MATCAANPFQTVIASPNEKRTETSVIHELAQKKCIQIEKFETCIKIVVPCCNLSQTFSGGNKASFARAYHEAYNWLLTDHLGIFDSSLVWQCHQCVSCPYCYDIKSIRPNHKMILIDADNPSSMTKLQLWATSSYFFVLECKFTFKANYCCGITTYASSKQQGTMLMDTWNQLMDTDHHVVVDDKHYLLIDTSSIDDGFCPACARRYTE</sequence>
<keyword evidence="2" id="KW-1185">Reference proteome</keyword>
<protein>
    <submittedName>
        <fullName evidence="1">Nucleocapsid</fullName>
    </submittedName>
</protein>
<dbReference type="GO" id="GO:0019013">
    <property type="term" value="C:viral nucleocapsid"/>
    <property type="evidence" value="ECO:0007669"/>
    <property type="project" value="UniProtKB-KW"/>
</dbReference>
<keyword evidence="1" id="KW-0543">Viral nucleoprotein</keyword>
<dbReference type="Proteomes" id="UP001266439">
    <property type="component" value="Genome"/>
</dbReference>